<dbReference type="EMBL" id="HBUE01275288">
    <property type="protein sequence ID" value="CAG6566010.1"/>
    <property type="molecule type" value="Transcribed_RNA"/>
</dbReference>
<dbReference type="AlphaFoldDB" id="A0A8D8J463"/>
<protein>
    <submittedName>
        <fullName evidence="1">(northern house mosquito) hypothetical protein</fullName>
    </submittedName>
</protein>
<organism evidence="1">
    <name type="scientific">Culex pipiens</name>
    <name type="common">House mosquito</name>
    <dbReference type="NCBI Taxonomy" id="7175"/>
    <lineage>
        <taxon>Eukaryota</taxon>
        <taxon>Metazoa</taxon>
        <taxon>Ecdysozoa</taxon>
        <taxon>Arthropoda</taxon>
        <taxon>Hexapoda</taxon>
        <taxon>Insecta</taxon>
        <taxon>Pterygota</taxon>
        <taxon>Neoptera</taxon>
        <taxon>Endopterygota</taxon>
        <taxon>Diptera</taxon>
        <taxon>Nematocera</taxon>
        <taxon>Culicoidea</taxon>
        <taxon>Culicidae</taxon>
        <taxon>Culicinae</taxon>
        <taxon>Culicini</taxon>
        <taxon>Culex</taxon>
        <taxon>Culex</taxon>
    </lineage>
</organism>
<sequence>MVVPAFSNFRCSRLIILDWSTGLMKSPMELLRWMSCRKLFIASNTGFCSEVQQDVSLFSVCFLRAGFVSRSSPAEDDEFVLQYAGIESSGTTAGFRTTCSCFFPASLVTDSFSGEA</sequence>
<evidence type="ECO:0000313" key="1">
    <source>
        <dbReference type="EMBL" id="CAG6566010.1"/>
    </source>
</evidence>
<reference evidence="1" key="1">
    <citation type="submission" date="2021-05" db="EMBL/GenBank/DDBJ databases">
        <authorList>
            <person name="Alioto T."/>
            <person name="Alioto T."/>
            <person name="Gomez Garrido J."/>
        </authorList>
    </citation>
    <scope>NUCLEOTIDE SEQUENCE</scope>
</reference>
<accession>A0A8D8J463</accession>
<dbReference type="EMBL" id="HBUE01169896">
    <property type="protein sequence ID" value="CAG6514521.1"/>
    <property type="molecule type" value="Transcribed_RNA"/>
</dbReference>
<proteinExistence type="predicted"/>
<name>A0A8D8J463_CULPI</name>